<gene>
    <name evidence="1" type="ORF">M5X04_07605</name>
    <name evidence="2" type="ORF">PBLR_15665</name>
</gene>
<organism evidence="2 3">
    <name type="scientific">Paenibacillus alvei</name>
    <name type="common">Bacillus alvei</name>
    <dbReference type="NCBI Taxonomy" id="44250"/>
    <lineage>
        <taxon>Bacteria</taxon>
        <taxon>Bacillati</taxon>
        <taxon>Bacillota</taxon>
        <taxon>Bacilli</taxon>
        <taxon>Bacillales</taxon>
        <taxon>Paenibacillaceae</taxon>
        <taxon>Paenibacillus</taxon>
    </lineage>
</organism>
<evidence type="ECO:0000313" key="3">
    <source>
        <dbReference type="Proteomes" id="UP000304148"/>
    </source>
</evidence>
<dbReference type="AlphaFoldDB" id="A0A383RJL8"/>
<evidence type="ECO:0000313" key="4">
    <source>
        <dbReference type="Proteomes" id="UP001527090"/>
    </source>
</evidence>
<name>A0A383RJL8_PAEAL</name>
<dbReference type="Proteomes" id="UP000304148">
    <property type="component" value="Chromosome"/>
</dbReference>
<reference evidence="1 4" key="3">
    <citation type="submission" date="2022-05" db="EMBL/GenBank/DDBJ databases">
        <title>Genome Sequencing of Bee-Associated Microbes.</title>
        <authorList>
            <person name="Dunlap C."/>
        </authorList>
    </citation>
    <scope>NUCLEOTIDE SEQUENCE [LARGE SCALE GENOMIC DNA]</scope>
    <source>
        <strain evidence="1 4">NRRL NRS-750</strain>
    </source>
</reference>
<evidence type="ECO:0000313" key="2">
    <source>
        <dbReference type="EMBL" id="SYX87235.1"/>
    </source>
</evidence>
<dbReference type="Proteomes" id="UP001527090">
    <property type="component" value="Unassembled WGS sequence"/>
</dbReference>
<dbReference type="RefSeq" id="WP_028533469.1">
    <property type="nucleotide sequence ID" value="NZ_JAMDLY010000008.1"/>
</dbReference>
<accession>A0A383RJL8</accession>
<dbReference type="EMBL" id="JAMDLY010000008">
    <property type="protein sequence ID" value="MCY9529200.1"/>
    <property type="molecule type" value="Genomic_DNA"/>
</dbReference>
<reference evidence="2" key="1">
    <citation type="submission" date="2018-08" db="EMBL/GenBank/DDBJ databases">
        <authorList>
            <person name="Ferrada E.E."/>
            <person name="Latorre B.A."/>
        </authorList>
    </citation>
    <scope>NUCLEOTIDE SEQUENCE</scope>
    <source>
        <strain evidence="2">Paenibacillus B-LR1</strain>
    </source>
</reference>
<reference evidence="3" key="2">
    <citation type="submission" date="2018-08" db="EMBL/GenBank/DDBJ databases">
        <authorList>
            <person name="Chevrot R."/>
        </authorList>
    </citation>
    <scope>NUCLEOTIDE SEQUENCE [LARGE SCALE GENOMIC DNA]</scope>
</reference>
<evidence type="ECO:0000313" key="1">
    <source>
        <dbReference type="EMBL" id="MCY9529200.1"/>
    </source>
</evidence>
<dbReference type="EMBL" id="LS992241">
    <property type="protein sequence ID" value="SYX87235.1"/>
    <property type="molecule type" value="Genomic_DNA"/>
</dbReference>
<sequence length="72" mass="7809">MDIKAKIEEVVAKVKNDPDFSSKFMSDPVSAIESVIGIDLPNDQINALIEGVKAKLTVDKASGVFDSIKKLF</sequence>
<proteinExistence type="predicted"/>
<protein>
    <submittedName>
        <fullName evidence="2">Uncharacterized protein</fullName>
    </submittedName>
</protein>
<keyword evidence="4" id="KW-1185">Reference proteome</keyword>